<dbReference type="CDD" id="cd07765">
    <property type="entry name" value="KRAB_A-box"/>
    <property type="match status" value="1"/>
</dbReference>
<reference evidence="3 4" key="1">
    <citation type="journal article" date="2020" name="G3 (Bethesda)">
        <title>Draft Genome of the Common Snapping Turtle, Chelydra serpentina, a Model for Phenotypic Plasticity in Reptiles.</title>
        <authorList>
            <person name="Das D."/>
            <person name="Singh S.K."/>
            <person name="Bierstedt J."/>
            <person name="Erickson A."/>
            <person name="Galli G.L.J."/>
            <person name="Crossley D.A. 2nd"/>
            <person name="Rhen T."/>
        </authorList>
    </citation>
    <scope>NUCLEOTIDE SEQUENCE [LARGE SCALE GENOMIC DNA]</scope>
    <source>
        <strain evidence="3">KW</strain>
    </source>
</reference>
<dbReference type="InterPro" id="IPR036051">
    <property type="entry name" value="KRAB_dom_sf"/>
</dbReference>
<dbReference type="Pfam" id="PF01352">
    <property type="entry name" value="KRAB"/>
    <property type="match status" value="1"/>
</dbReference>
<comment type="caution">
    <text evidence="3">The sequence shown here is derived from an EMBL/GenBank/DDBJ whole genome shotgun (WGS) entry which is preliminary data.</text>
</comment>
<gene>
    <name evidence="3" type="ORF">G0U57_005311</name>
</gene>
<evidence type="ECO:0000313" key="3">
    <source>
        <dbReference type="EMBL" id="KAG6921780.1"/>
    </source>
</evidence>
<dbReference type="PROSITE" id="PS50805">
    <property type="entry name" value="KRAB"/>
    <property type="match status" value="1"/>
</dbReference>
<evidence type="ECO:0000313" key="4">
    <source>
        <dbReference type="Proteomes" id="UP000765507"/>
    </source>
</evidence>
<dbReference type="AlphaFoldDB" id="A0A8T1RYY5"/>
<evidence type="ECO:0000256" key="1">
    <source>
        <dbReference type="SAM" id="MobiDB-lite"/>
    </source>
</evidence>
<accession>A0A8T1RYY5</accession>
<feature type="non-terminal residue" evidence="3">
    <location>
        <position position="1"/>
    </location>
</feature>
<dbReference type="Gene3D" id="6.10.140.140">
    <property type="match status" value="1"/>
</dbReference>
<dbReference type="InterPro" id="IPR001909">
    <property type="entry name" value="KRAB"/>
</dbReference>
<dbReference type="Proteomes" id="UP000765507">
    <property type="component" value="Unassembled WGS sequence"/>
</dbReference>
<keyword evidence="4" id="KW-1185">Reference proteome</keyword>
<evidence type="ECO:0000259" key="2">
    <source>
        <dbReference type="PROSITE" id="PS50805"/>
    </source>
</evidence>
<sequence length="65" mass="7036">EGALLDPAQRALYRDVMQENFETVTWLAGDGTASENEEETPQQGGPELVEPHGTFSGKSQGKVCQ</sequence>
<feature type="non-terminal residue" evidence="3">
    <location>
        <position position="65"/>
    </location>
</feature>
<dbReference type="GO" id="GO:0006355">
    <property type="term" value="P:regulation of DNA-templated transcription"/>
    <property type="evidence" value="ECO:0007669"/>
    <property type="project" value="InterPro"/>
</dbReference>
<organism evidence="3 4">
    <name type="scientific">Chelydra serpentina</name>
    <name type="common">Snapping turtle</name>
    <name type="synonym">Testudo serpentina</name>
    <dbReference type="NCBI Taxonomy" id="8475"/>
    <lineage>
        <taxon>Eukaryota</taxon>
        <taxon>Metazoa</taxon>
        <taxon>Chordata</taxon>
        <taxon>Craniata</taxon>
        <taxon>Vertebrata</taxon>
        <taxon>Euteleostomi</taxon>
        <taxon>Archelosauria</taxon>
        <taxon>Testudinata</taxon>
        <taxon>Testudines</taxon>
        <taxon>Cryptodira</taxon>
        <taxon>Durocryptodira</taxon>
        <taxon>Americhelydia</taxon>
        <taxon>Chelydroidea</taxon>
        <taxon>Chelydridae</taxon>
        <taxon>Chelydra</taxon>
    </lineage>
</organism>
<dbReference type="SUPFAM" id="SSF109640">
    <property type="entry name" value="KRAB domain (Kruppel-associated box)"/>
    <property type="match status" value="1"/>
</dbReference>
<proteinExistence type="predicted"/>
<name>A0A8T1RYY5_CHESE</name>
<feature type="region of interest" description="Disordered" evidence="1">
    <location>
        <begin position="30"/>
        <end position="65"/>
    </location>
</feature>
<dbReference type="EMBL" id="JAHGAV010001713">
    <property type="protein sequence ID" value="KAG6921780.1"/>
    <property type="molecule type" value="Genomic_DNA"/>
</dbReference>
<protein>
    <recommendedName>
        <fullName evidence="2">KRAB domain-containing protein</fullName>
    </recommendedName>
</protein>
<feature type="domain" description="KRAB" evidence="2">
    <location>
        <begin position="1"/>
        <end position="59"/>
    </location>
</feature>